<proteinExistence type="predicted"/>
<gene>
    <name evidence="2" type="ORF">OS493_023979</name>
</gene>
<reference evidence="2" key="1">
    <citation type="submission" date="2023-01" db="EMBL/GenBank/DDBJ databases">
        <title>Genome assembly of the deep-sea coral Lophelia pertusa.</title>
        <authorList>
            <person name="Herrera S."/>
            <person name="Cordes E."/>
        </authorList>
    </citation>
    <scope>NUCLEOTIDE SEQUENCE</scope>
    <source>
        <strain evidence="2">USNM1676648</strain>
        <tissue evidence="2">Polyp</tissue>
    </source>
</reference>
<dbReference type="EMBL" id="MU825414">
    <property type="protein sequence ID" value="KAJ7390590.1"/>
    <property type="molecule type" value="Genomic_DNA"/>
</dbReference>
<evidence type="ECO:0000313" key="2">
    <source>
        <dbReference type="EMBL" id="KAJ7390590.1"/>
    </source>
</evidence>
<feature type="region of interest" description="Disordered" evidence="1">
    <location>
        <begin position="1"/>
        <end position="34"/>
    </location>
</feature>
<protein>
    <submittedName>
        <fullName evidence="2">Uncharacterized protein</fullName>
    </submittedName>
</protein>
<accession>A0A9W9ZZY7</accession>
<dbReference type="AlphaFoldDB" id="A0A9W9ZZY7"/>
<sequence>MQEDRILQDFSQSHLQVPWPDSGKKELSENDLQPKNMERYKTKWTRICGQPRFPEKDYEQLKKERDDLQKERDNLRHECDRPTVRGVTPCNWSVTHCYEKKEKCTPN</sequence>
<name>A0A9W9ZZY7_9CNID</name>
<dbReference type="Proteomes" id="UP001163046">
    <property type="component" value="Unassembled WGS sequence"/>
</dbReference>
<dbReference type="OrthoDB" id="5973369at2759"/>
<comment type="caution">
    <text evidence="2">The sequence shown here is derived from an EMBL/GenBank/DDBJ whole genome shotgun (WGS) entry which is preliminary data.</text>
</comment>
<keyword evidence="3" id="KW-1185">Reference proteome</keyword>
<organism evidence="2 3">
    <name type="scientific">Desmophyllum pertusum</name>
    <dbReference type="NCBI Taxonomy" id="174260"/>
    <lineage>
        <taxon>Eukaryota</taxon>
        <taxon>Metazoa</taxon>
        <taxon>Cnidaria</taxon>
        <taxon>Anthozoa</taxon>
        <taxon>Hexacorallia</taxon>
        <taxon>Scleractinia</taxon>
        <taxon>Caryophylliina</taxon>
        <taxon>Caryophylliidae</taxon>
        <taxon>Desmophyllum</taxon>
    </lineage>
</organism>
<evidence type="ECO:0000313" key="3">
    <source>
        <dbReference type="Proteomes" id="UP001163046"/>
    </source>
</evidence>
<evidence type="ECO:0000256" key="1">
    <source>
        <dbReference type="SAM" id="MobiDB-lite"/>
    </source>
</evidence>